<evidence type="ECO:0000313" key="5">
    <source>
        <dbReference type="RefSeq" id="XP_011498818.1"/>
    </source>
</evidence>
<feature type="signal peptide" evidence="3">
    <location>
        <begin position="1"/>
        <end position="15"/>
    </location>
</feature>
<reference evidence="5" key="1">
    <citation type="submission" date="2025-08" db="UniProtKB">
        <authorList>
            <consortium name="RefSeq"/>
        </authorList>
    </citation>
    <scope>IDENTIFICATION</scope>
</reference>
<feature type="compositionally biased region" description="Low complexity" evidence="2">
    <location>
        <begin position="168"/>
        <end position="180"/>
    </location>
</feature>
<gene>
    <name evidence="5" type="primary">LOC105362959</name>
</gene>
<keyword evidence="1" id="KW-0193">Cuticle</keyword>
<name>A0AAJ6YIS1_9HYME</name>
<dbReference type="AlphaFoldDB" id="A0AAJ6YIS1"/>
<protein>
    <submittedName>
        <fullName evidence="5">Uncharacterized protein LOC105362959</fullName>
    </submittedName>
</protein>
<feature type="region of interest" description="Disordered" evidence="2">
    <location>
        <begin position="167"/>
        <end position="188"/>
    </location>
</feature>
<keyword evidence="3" id="KW-0732">Signal</keyword>
<evidence type="ECO:0000256" key="3">
    <source>
        <dbReference type="SAM" id="SignalP"/>
    </source>
</evidence>
<dbReference type="KEGG" id="csol:105362959"/>
<keyword evidence="4" id="KW-1185">Reference proteome</keyword>
<dbReference type="GeneID" id="105362959"/>
<dbReference type="InterPro" id="IPR000618">
    <property type="entry name" value="Insect_cuticle"/>
</dbReference>
<organism evidence="4 5">
    <name type="scientific">Ceratosolen solmsi marchali</name>
    <dbReference type="NCBI Taxonomy" id="326594"/>
    <lineage>
        <taxon>Eukaryota</taxon>
        <taxon>Metazoa</taxon>
        <taxon>Ecdysozoa</taxon>
        <taxon>Arthropoda</taxon>
        <taxon>Hexapoda</taxon>
        <taxon>Insecta</taxon>
        <taxon>Pterygota</taxon>
        <taxon>Neoptera</taxon>
        <taxon>Endopterygota</taxon>
        <taxon>Hymenoptera</taxon>
        <taxon>Apocrita</taxon>
        <taxon>Proctotrupomorpha</taxon>
        <taxon>Chalcidoidea</taxon>
        <taxon>Agaonidae</taxon>
        <taxon>Agaoninae</taxon>
        <taxon>Ceratosolen</taxon>
    </lineage>
</organism>
<dbReference type="Pfam" id="PF00379">
    <property type="entry name" value="Chitin_bind_4"/>
    <property type="match status" value="1"/>
</dbReference>
<evidence type="ECO:0000256" key="2">
    <source>
        <dbReference type="SAM" id="MobiDB-lite"/>
    </source>
</evidence>
<sequence>MHSSLILLLAQCIHGNFLLVKSTQDQLLYTPQDYQNINELLPQRQKNSYASYYSPVASKRNDFIANADETIDKLPMESKVYPKRALLIQQIPKKKIGARYLSRYLEPPSSESVSNYAKYHGYLMNLENEERLNYFPRNHRPDIAIEDEHKKIIPKQGPFYIRDHAPLQQAESESEQISESKPIANKSLNKKSAGTLELSADGDRIEFQIQGHEGPKTYIFGFDTGDGKNRQFRLEERLKDGTVKGHYGYYDARGKLRAIKYLARPFEGYEEKHHELSDITYKDLNNL</sequence>
<feature type="chain" id="PRO_5042531512" evidence="3">
    <location>
        <begin position="16"/>
        <end position="287"/>
    </location>
</feature>
<dbReference type="PROSITE" id="PS51155">
    <property type="entry name" value="CHIT_BIND_RR_2"/>
    <property type="match status" value="1"/>
</dbReference>
<dbReference type="RefSeq" id="XP_011498818.1">
    <property type="nucleotide sequence ID" value="XM_011500516.1"/>
</dbReference>
<dbReference type="GO" id="GO:0042302">
    <property type="term" value="F:structural constituent of cuticle"/>
    <property type="evidence" value="ECO:0007669"/>
    <property type="project" value="UniProtKB-UniRule"/>
</dbReference>
<accession>A0AAJ6YIS1</accession>
<evidence type="ECO:0000256" key="1">
    <source>
        <dbReference type="PROSITE-ProRule" id="PRU00497"/>
    </source>
</evidence>
<evidence type="ECO:0000313" key="4">
    <source>
        <dbReference type="Proteomes" id="UP000695007"/>
    </source>
</evidence>
<proteinExistence type="predicted"/>
<dbReference type="Proteomes" id="UP000695007">
    <property type="component" value="Unplaced"/>
</dbReference>